<keyword evidence="2" id="KW-1185">Reference proteome</keyword>
<comment type="caution">
    <text evidence="1">The sequence shown here is derived from an EMBL/GenBank/DDBJ whole genome shotgun (WGS) entry which is preliminary data.</text>
</comment>
<dbReference type="PANTHER" id="PTHR36932">
    <property type="entry name" value="CAPSULAR POLYSACCHARIDE BIOSYNTHESIS PROTEIN"/>
    <property type="match status" value="1"/>
</dbReference>
<protein>
    <submittedName>
        <fullName evidence="1">AMP-binding protein</fullName>
    </submittedName>
</protein>
<organism evidence="1 2">
    <name type="scientific">Aequorivita soesokkakensis</name>
    <dbReference type="NCBI Taxonomy" id="1385699"/>
    <lineage>
        <taxon>Bacteria</taxon>
        <taxon>Pseudomonadati</taxon>
        <taxon>Bacteroidota</taxon>
        <taxon>Flavobacteriia</taxon>
        <taxon>Flavobacteriales</taxon>
        <taxon>Flavobacteriaceae</taxon>
        <taxon>Aequorivita</taxon>
    </lineage>
</organism>
<reference evidence="1 2" key="1">
    <citation type="submission" date="2016-05" db="EMBL/GenBank/DDBJ databases">
        <title>Genome sequencing of Vitellibacter soesokkakensis RSSK-12.</title>
        <authorList>
            <person name="Thevarajoo S."/>
            <person name="Selvaratnam C."/>
            <person name="Goh K.M."/>
            <person name="Chan K.-G."/>
            <person name="Chong C.S."/>
        </authorList>
    </citation>
    <scope>NUCLEOTIDE SEQUENCE [LARGE SCALE GENOMIC DNA]</scope>
    <source>
        <strain evidence="1 2">RSSK-12</strain>
    </source>
</reference>
<dbReference type="InterPro" id="IPR053158">
    <property type="entry name" value="CapK_Type1_Caps_Biosynth"/>
</dbReference>
<evidence type="ECO:0000313" key="1">
    <source>
        <dbReference type="EMBL" id="OAD91031.1"/>
    </source>
</evidence>
<gene>
    <name evidence="1" type="ORF">A7A78_04235</name>
</gene>
<dbReference type="SUPFAM" id="SSF56801">
    <property type="entry name" value="Acetyl-CoA synthetase-like"/>
    <property type="match status" value="1"/>
</dbReference>
<dbReference type="EMBL" id="LXIE01000023">
    <property type="protein sequence ID" value="OAD91031.1"/>
    <property type="molecule type" value="Genomic_DNA"/>
</dbReference>
<proteinExistence type="predicted"/>
<dbReference type="STRING" id="1385699.A7A78_04235"/>
<dbReference type="Proteomes" id="UP000077552">
    <property type="component" value="Unassembled WGS sequence"/>
</dbReference>
<name>A0A1A9LE78_9FLAO</name>
<dbReference type="RefSeq" id="WP_068762120.1">
    <property type="nucleotide sequence ID" value="NZ_LXIE01000023.1"/>
</dbReference>
<dbReference type="AlphaFoldDB" id="A0A1A9LE78"/>
<dbReference type="OrthoDB" id="580775at2"/>
<accession>A0A1A9LE78</accession>
<evidence type="ECO:0000313" key="2">
    <source>
        <dbReference type="Proteomes" id="UP000077552"/>
    </source>
</evidence>
<dbReference type="Gene3D" id="3.40.50.12780">
    <property type="entry name" value="N-terminal domain of ligase-like"/>
    <property type="match status" value="1"/>
</dbReference>
<dbReference type="PANTHER" id="PTHR36932:SF1">
    <property type="entry name" value="CAPSULAR POLYSACCHARIDE BIOSYNTHESIS PROTEIN"/>
    <property type="match status" value="1"/>
</dbReference>
<sequence length="436" mass="50286">MKIFNFSLFLKRFPIERAKEELLQISEIKEADYEAFLNSKKAEIVNYHLKNNPFYRSKVKDGFSTWESLPILKKEDFQIPLKERLSEGFSEKKVYINKTSGSSGNPIRFAKDKYSHAMTWAYHMERFGWHGIDFNSSLQARYYGIPLDLIQNKTVRLKDFLAKRHRFSILDLSEKALEEMLNVYKKKPFNYINGYASSIVLFAKFLKGKNIVLKNVCPSLKVCIVTSEMLFEDDKILLEKQLGVPVVNEYGCSEAGVIAFTNKKGEWEVDSKTLFVEILDEKNRAVPLGDEGKIVITSLHNKAHPFIRYEIGDYGALSEESTLKKPILKKLTGRTNDFAILPSGKKAAGMTFYVVTKKIMEESGNIKEFKVIQTKIDTFEINYVSEEALTVEKKQFIIKTLEQFLEPGLTFNFNRKEQLDRTESGKLKQFVSLVEI</sequence>
<dbReference type="InterPro" id="IPR042099">
    <property type="entry name" value="ANL_N_sf"/>
</dbReference>